<comment type="catalytic activity">
    <reaction evidence="5">
        <text>L-glutaminyl-[peptide chain release factor] + S-adenosyl-L-methionine = N(5)-methyl-L-glutaminyl-[peptide chain release factor] + S-adenosyl-L-homocysteine + H(+)</text>
        <dbReference type="Rhea" id="RHEA:42896"/>
        <dbReference type="Rhea" id="RHEA-COMP:10271"/>
        <dbReference type="Rhea" id="RHEA-COMP:10272"/>
        <dbReference type="ChEBI" id="CHEBI:15378"/>
        <dbReference type="ChEBI" id="CHEBI:30011"/>
        <dbReference type="ChEBI" id="CHEBI:57856"/>
        <dbReference type="ChEBI" id="CHEBI:59789"/>
        <dbReference type="ChEBI" id="CHEBI:61891"/>
        <dbReference type="EC" id="2.1.1.297"/>
    </reaction>
</comment>
<dbReference type="NCBIfam" id="TIGR00536">
    <property type="entry name" value="hemK_fam"/>
    <property type="match status" value="1"/>
</dbReference>
<dbReference type="InterPro" id="IPR007848">
    <property type="entry name" value="Small_mtfrase_dom"/>
</dbReference>
<feature type="domain" description="Methyltransferase small" evidence="7">
    <location>
        <begin position="108"/>
        <end position="220"/>
    </location>
</feature>
<dbReference type="SUPFAM" id="SSF53335">
    <property type="entry name" value="S-adenosyl-L-methionine-dependent methyltransferases"/>
    <property type="match status" value="1"/>
</dbReference>
<gene>
    <name evidence="8" type="ORF">FNQ90_12925</name>
</gene>
<organism evidence="8 9">
    <name type="scientific">Streptomyces alkaliphilus</name>
    <dbReference type="NCBI Taxonomy" id="1472722"/>
    <lineage>
        <taxon>Bacteria</taxon>
        <taxon>Bacillati</taxon>
        <taxon>Actinomycetota</taxon>
        <taxon>Actinomycetes</taxon>
        <taxon>Kitasatosporales</taxon>
        <taxon>Streptomycetaceae</taxon>
        <taxon>Streptomyces</taxon>
    </lineage>
</organism>
<evidence type="ECO:0000256" key="2">
    <source>
        <dbReference type="ARBA" id="ARBA00022603"/>
    </source>
</evidence>
<dbReference type="GO" id="GO:0102559">
    <property type="term" value="F:peptide chain release factor N(5)-glutamine methyltransferase activity"/>
    <property type="evidence" value="ECO:0007669"/>
    <property type="project" value="UniProtKB-EC"/>
</dbReference>
<keyword evidence="2" id="KW-0489">Methyltransferase</keyword>
<dbReference type="Pfam" id="PF05175">
    <property type="entry name" value="MTS"/>
    <property type="match status" value="1"/>
</dbReference>
<dbReference type="RefSeq" id="WP_182606534.1">
    <property type="nucleotide sequence ID" value="NZ_VKHT01000363.1"/>
</dbReference>
<dbReference type="InterPro" id="IPR050320">
    <property type="entry name" value="N5-glutamine_MTase"/>
</dbReference>
<evidence type="ECO:0000313" key="9">
    <source>
        <dbReference type="Proteomes" id="UP000538929"/>
    </source>
</evidence>
<proteinExistence type="predicted"/>
<keyword evidence="4" id="KW-0949">S-adenosyl-L-methionine</keyword>
<evidence type="ECO:0000256" key="5">
    <source>
        <dbReference type="ARBA" id="ARBA00048391"/>
    </source>
</evidence>
<dbReference type="AlphaFoldDB" id="A0A7W3TDS7"/>
<evidence type="ECO:0000256" key="3">
    <source>
        <dbReference type="ARBA" id="ARBA00022679"/>
    </source>
</evidence>
<evidence type="ECO:0000256" key="6">
    <source>
        <dbReference type="SAM" id="MobiDB-lite"/>
    </source>
</evidence>
<dbReference type="CDD" id="cd02440">
    <property type="entry name" value="AdoMet_MTases"/>
    <property type="match status" value="1"/>
</dbReference>
<evidence type="ECO:0000256" key="1">
    <source>
        <dbReference type="ARBA" id="ARBA00012771"/>
    </source>
</evidence>
<dbReference type="InterPro" id="IPR004556">
    <property type="entry name" value="HemK-like"/>
</dbReference>
<dbReference type="GO" id="GO:0032259">
    <property type="term" value="P:methylation"/>
    <property type="evidence" value="ECO:0007669"/>
    <property type="project" value="UniProtKB-KW"/>
</dbReference>
<keyword evidence="3" id="KW-0808">Transferase</keyword>
<feature type="compositionally biased region" description="Pro residues" evidence="6">
    <location>
        <begin position="1"/>
        <end position="17"/>
    </location>
</feature>
<dbReference type="EC" id="2.1.1.297" evidence="1"/>
<evidence type="ECO:0000313" key="8">
    <source>
        <dbReference type="EMBL" id="MBB0244986.1"/>
    </source>
</evidence>
<reference evidence="9" key="1">
    <citation type="submission" date="2019-10" db="EMBL/GenBank/DDBJ databases">
        <title>Streptomyces sp. nov., a novel actinobacterium isolated from alkaline environment.</title>
        <authorList>
            <person name="Golinska P."/>
        </authorList>
    </citation>
    <scope>NUCLEOTIDE SEQUENCE [LARGE SCALE GENOMIC DNA]</scope>
    <source>
        <strain evidence="9">DSM 42118</strain>
    </source>
</reference>
<dbReference type="Gene3D" id="3.40.50.150">
    <property type="entry name" value="Vaccinia Virus protein VP39"/>
    <property type="match status" value="1"/>
</dbReference>
<feature type="region of interest" description="Disordered" evidence="6">
    <location>
        <begin position="1"/>
        <end position="51"/>
    </location>
</feature>
<evidence type="ECO:0000259" key="7">
    <source>
        <dbReference type="Pfam" id="PF05175"/>
    </source>
</evidence>
<dbReference type="NCBIfam" id="TIGR03704">
    <property type="entry name" value="PrmC_rel_meth"/>
    <property type="match status" value="1"/>
</dbReference>
<dbReference type="PANTHER" id="PTHR18895:SF74">
    <property type="entry name" value="MTRF1L RELEASE FACTOR GLUTAMINE METHYLTRANSFERASE"/>
    <property type="match status" value="1"/>
</dbReference>
<name>A0A7W3TDS7_9ACTN</name>
<protein>
    <recommendedName>
        <fullName evidence="1">peptide chain release factor N(5)-glutamine methyltransferase</fullName>
        <ecNumber evidence="1">2.1.1.297</ecNumber>
    </recommendedName>
</protein>
<sequence>MRIPLPSRPSRPSPSSAPAPGEAPRADARTDPAHAPGEGGEPGDGDPPAPGIVARLRRAGCVFAEEEARLLSSAASDPAELTALVERRAVGEPLEHVIGRARFGGLWIAVEPGVFVPRRRTEFLLERAAGALRPGAVVVDLCCGSGALGAALSTRGERVELHAADLDPAAVRCARRNLAALGPNRVHWGDLLDALPTDLRGRIDILVANVPYVPTGEIALLPAEAREHEARTALDGGPDGLDVLRRVAAGAARWLAPGGRLLVESSDRQAPGAMAVMAGYGLCPDAVTSEEYGATVVTGTRPERSP</sequence>
<dbReference type="EMBL" id="VKHT01000363">
    <property type="protein sequence ID" value="MBB0244986.1"/>
    <property type="molecule type" value="Genomic_DNA"/>
</dbReference>
<evidence type="ECO:0000256" key="4">
    <source>
        <dbReference type="ARBA" id="ARBA00022691"/>
    </source>
</evidence>
<comment type="caution">
    <text evidence="8">The sequence shown here is derived from an EMBL/GenBank/DDBJ whole genome shotgun (WGS) entry which is preliminary data.</text>
</comment>
<dbReference type="Proteomes" id="UP000538929">
    <property type="component" value="Unassembled WGS sequence"/>
</dbReference>
<keyword evidence="9" id="KW-1185">Reference proteome</keyword>
<dbReference type="InterPro" id="IPR029063">
    <property type="entry name" value="SAM-dependent_MTases_sf"/>
</dbReference>
<dbReference type="PANTHER" id="PTHR18895">
    <property type="entry name" value="HEMK METHYLTRANSFERASE"/>
    <property type="match status" value="1"/>
</dbReference>
<dbReference type="InterPro" id="IPR022446">
    <property type="entry name" value="MeTrfrase_put"/>
</dbReference>
<accession>A0A7W3TDS7</accession>